<dbReference type="GO" id="GO:0005634">
    <property type="term" value="C:nucleus"/>
    <property type="evidence" value="ECO:0007669"/>
    <property type="project" value="UniProtKB-SubCell"/>
</dbReference>
<dbReference type="AlphaFoldDB" id="A0A8K0XN53"/>
<keyword evidence="4" id="KW-0539">Nucleus</keyword>
<feature type="region of interest" description="Disordered" evidence="5">
    <location>
        <begin position="273"/>
        <end position="392"/>
    </location>
</feature>
<dbReference type="InterPro" id="IPR037525">
    <property type="entry name" value="Velvet_dom"/>
</dbReference>
<feature type="compositionally biased region" description="Polar residues" evidence="5">
    <location>
        <begin position="130"/>
        <end position="155"/>
    </location>
</feature>
<evidence type="ECO:0000313" key="8">
    <source>
        <dbReference type="Proteomes" id="UP000813824"/>
    </source>
</evidence>
<comment type="subcellular location">
    <subcellularLocation>
        <location evidence="1">Nucleus</location>
    </subcellularLocation>
</comment>
<evidence type="ECO:0000313" key="7">
    <source>
        <dbReference type="EMBL" id="KAH8094857.1"/>
    </source>
</evidence>
<feature type="compositionally biased region" description="Low complexity" evidence="5">
    <location>
        <begin position="326"/>
        <end position="335"/>
    </location>
</feature>
<evidence type="ECO:0000256" key="2">
    <source>
        <dbReference type="ARBA" id="ARBA00023015"/>
    </source>
</evidence>
<organism evidence="7 8">
    <name type="scientific">Cristinia sonorae</name>
    <dbReference type="NCBI Taxonomy" id="1940300"/>
    <lineage>
        <taxon>Eukaryota</taxon>
        <taxon>Fungi</taxon>
        <taxon>Dikarya</taxon>
        <taxon>Basidiomycota</taxon>
        <taxon>Agaricomycotina</taxon>
        <taxon>Agaricomycetes</taxon>
        <taxon>Agaricomycetidae</taxon>
        <taxon>Agaricales</taxon>
        <taxon>Pleurotineae</taxon>
        <taxon>Stephanosporaceae</taxon>
        <taxon>Cristinia</taxon>
    </lineage>
</organism>
<keyword evidence="3" id="KW-0804">Transcription</keyword>
<dbReference type="EMBL" id="JAEVFJ010000024">
    <property type="protein sequence ID" value="KAH8094857.1"/>
    <property type="molecule type" value="Genomic_DNA"/>
</dbReference>
<dbReference type="PROSITE" id="PS51821">
    <property type="entry name" value="VELVET"/>
    <property type="match status" value="1"/>
</dbReference>
<dbReference type="InterPro" id="IPR021740">
    <property type="entry name" value="Velvet"/>
</dbReference>
<keyword evidence="8" id="KW-1185">Reference proteome</keyword>
<feature type="domain" description="Velvet" evidence="6">
    <location>
        <begin position="30"/>
        <end position="504"/>
    </location>
</feature>
<evidence type="ECO:0000256" key="4">
    <source>
        <dbReference type="ARBA" id="ARBA00023242"/>
    </source>
</evidence>
<evidence type="ECO:0000256" key="5">
    <source>
        <dbReference type="SAM" id="MobiDB-lite"/>
    </source>
</evidence>
<name>A0A8K0XN53_9AGAR</name>
<feature type="region of interest" description="Disordered" evidence="5">
    <location>
        <begin position="1"/>
        <end position="31"/>
    </location>
</feature>
<feature type="region of interest" description="Disordered" evidence="5">
    <location>
        <begin position="498"/>
        <end position="532"/>
    </location>
</feature>
<accession>A0A8K0XN53</accession>
<evidence type="ECO:0000256" key="1">
    <source>
        <dbReference type="ARBA" id="ARBA00004123"/>
    </source>
</evidence>
<dbReference type="Proteomes" id="UP000813824">
    <property type="component" value="Unassembled WGS sequence"/>
</dbReference>
<sequence>MIQKLAQPRGGPSTTAPVRTATSDGPETFGQWSGRKHYSLEVVQDPIRARMCGFGDKDRRPLAPAAVAKMVVRREDNSIVDVDDVDCSFFLVTVDLWSADGKHEMNLVLHPTSADRYVPTNTPKTKRRATTSSNAPTTQRSSRQSPTPAPTPSTLQYPAAQVSVGIYHSSSQAYPFPAQNAPAQDTNTFQPIAPYGPPADASTWNYPPQICWVGDAYSPTLYSVRPTAESSSAVGYNATAPAHNGEGWQMEASARDESEGMAYRNWPQEAQYSTMDNNGVSHGPNAIDPSLRGPPAPPSNEIRDGSGWPSGPDAYGQNRYSQDPYAAATAAAAATPSANVPTQQQQQQPIDTTMYASAQYAQQQHEQAQYQPGAFTTTPQETTPPSTIPPLPRHTYTRTLVGPLSANACRLLDEHRKPGIFFLFQDLSIRTEGTFRLRLRLMNVGAPPAPEPGAVRVHTDVSPILAQTFTSPFIVYSAKRFPGVPDTTALSIALGNQGQKLPLRNRNGSTAKQGRKRQRSGSDGSGDDSDDA</sequence>
<dbReference type="InterPro" id="IPR038491">
    <property type="entry name" value="Velvet_dom_sf"/>
</dbReference>
<comment type="caution">
    <text evidence="7">The sequence shown here is derived from an EMBL/GenBank/DDBJ whole genome shotgun (WGS) entry which is preliminary data.</text>
</comment>
<evidence type="ECO:0000256" key="3">
    <source>
        <dbReference type="ARBA" id="ARBA00023163"/>
    </source>
</evidence>
<dbReference type="PANTHER" id="PTHR33572:SF3">
    <property type="entry name" value="VELVET COMPLEX SUBUNIT B"/>
    <property type="match status" value="1"/>
</dbReference>
<reference evidence="7" key="1">
    <citation type="journal article" date="2021" name="New Phytol.">
        <title>Evolutionary innovations through gain and loss of genes in the ectomycorrhizal Boletales.</title>
        <authorList>
            <person name="Wu G."/>
            <person name="Miyauchi S."/>
            <person name="Morin E."/>
            <person name="Kuo A."/>
            <person name="Drula E."/>
            <person name="Varga T."/>
            <person name="Kohler A."/>
            <person name="Feng B."/>
            <person name="Cao Y."/>
            <person name="Lipzen A."/>
            <person name="Daum C."/>
            <person name="Hundley H."/>
            <person name="Pangilinan J."/>
            <person name="Johnson J."/>
            <person name="Barry K."/>
            <person name="LaButti K."/>
            <person name="Ng V."/>
            <person name="Ahrendt S."/>
            <person name="Min B."/>
            <person name="Choi I.G."/>
            <person name="Park H."/>
            <person name="Plett J.M."/>
            <person name="Magnuson J."/>
            <person name="Spatafora J.W."/>
            <person name="Nagy L.G."/>
            <person name="Henrissat B."/>
            <person name="Grigoriev I.V."/>
            <person name="Yang Z.L."/>
            <person name="Xu J."/>
            <person name="Martin F.M."/>
        </authorList>
    </citation>
    <scope>NUCLEOTIDE SEQUENCE</scope>
    <source>
        <strain evidence="7">KKN 215</strain>
    </source>
</reference>
<feature type="compositionally biased region" description="Polar residues" evidence="5">
    <location>
        <begin position="12"/>
        <end position="25"/>
    </location>
</feature>
<proteinExistence type="predicted"/>
<feature type="region of interest" description="Disordered" evidence="5">
    <location>
        <begin position="114"/>
        <end position="155"/>
    </location>
</feature>
<gene>
    <name evidence="7" type="ORF">BXZ70DRAFT_896290</name>
</gene>
<dbReference type="Gene3D" id="2.60.40.3960">
    <property type="entry name" value="Velvet domain"/>
    <property type="match status" value="2"/>
</dbReference>
<protein>
    <submittedName>
        <fullName evidence="7">Velvet factor-domain-containing protein</fullName>
    </submittedName>
</protein>
<dbReference type="OrthoDB" id="1746739at2759"/>
<dbReference type="PANTHER" id="PTHR33572">
    <property type="entry name" value="SPORE DEVELOPMENT REGULATOR VOSA"/>
    <property type="match status" value="1"/>
</dbReference>
<keyword evidence="2" id="KW-0805">Transcription regulation</keyword>
<feature type="compositionally biased region" description="Low complexity" evidence="5">
    <location>
        <begin position="355"/>
        <end position="385"/>
    </location>
</feature>
<evidence type="ECO:0000259" key="6">
    <source>
        <dbReference type="PROSITE" id="PS51821"/>
    </source>
</evidence>
<dbReference type="Pfam" id="PF11754">
    <property type="entry name" value="Velvet"/>
    <property type="match status" value="2"/>
</dbReference>